<comment type="caution">
    <text evidence="1">The sequence shown here is derived from an EMBL/GenBank/DDBJ whole genome shotgun (WGS) entry which is preliminary data.</text>
</comment>
<protein>
    <submittedName>
        <fullName evidence="1">RNA-binding Zn-ribbon protein involved in translation (DUF1610 family)</fullName>
    </submittedName>
</protein>
<gene>
    <name evidence="1" type="ORF">J2T15_000055</name>
</gene>
<organism evidence="1 2">
    <name type="scientific">Paenibacillus harenae</name>
    <dbReference type="NCBI Taxonomy" id="306543"/>
    <lineage>
        <taxon>Bacteria</taxon>
        <taxon>Bacillati</taxon>
        <taxon>Bacillota</taxon>
        <taxon>Bacilli</taxon>
        <taxon>Bacillales</taxon>
        <taxon>Paenibacillaceae</taxon>
        <taxon>Paenibacillus</taxon>
    </lineage>
</organism>
<dbReference type="Proteomes" id="UP001229346">
    <property type="component" value="Unassembled WGS sequence"/>
</dbReference>
<keyword evidence="2" id="KW-1185">Reference proteome</keyword>
<evidence type="ECO:0000313" key="2">
    <source>
        <dbReference type="Proteomes" id="UP001229346"/>
    </source>
</evidence>
<dbReference type="EMBL" id="JAUSSU010000001">
    <property type="protein sequence ID" value="MDQ0110639.1"/>
    <property type="molecule type" value="Genomic_DNA"/>
</dbReference>
<dbReference type="RefSeq" id="WP_307199898.1">
    <property type="nucleotide sequence ID" value="NZ_JAUSSU010000001.1"/>
</dbReference>
<sequence length="76" mass="8660">MNPHQHNDDSKNIDIRVSKGEKVPCPKCGEILIYQSFDSGKHPSIVCPNNDYSVLLEVKRSDILDKLGLRKRKGRK</sequence>
<accession>A0ABT9TWU9</accession>
<name>A0ABT9TWU9_PAEHA</name>
<reference evidence="1 2" key="1">
    <citation type="submission" date="2023-07" db="EMBL/GenBank/DDBJ databases">
        <title>Sorghum-associated microbial communities from plants grown in Nebraska, USA.</title>
        <authorList>
            <person name="Schachtman D."/>
        </authorList>
    </citation>
    <scope>NUCLEOTIDE SEQUENCE [LARGE SCALE GENOMIC DNA]</scope>
    <source>
        <strain evidence="1 2">CC482</strain>
    </source>
</reference>
<evidence type="ECO:0000313" key="1">
    <source>
        <dbReference type="EMBL" id="MDQ0110639.1"/>
    </source>
</evidence>
<proteinExistence type="predicted"/>